<comment type="subunit">
    <text evidence="2">Monomer.</text>
</comment>
<evidence type="ECO:0000256" key="13">
    <source>
        <dbReference type="PIRSR" id="PIRSR000239-1"/>
    </source>
</evidence>
<dbReference type="GO" id="GO:0045454">
    <property type="term" value="P:cell redox homeostasis"/>
    <property type="evidence" value="ECO:0007669"/>
    <property type="project" value="TreeGrafter"/>
</dbReference>
<sequence length="172" mass="18549">MPALEIGRPAPDFTLPGVTVVDGTAQHRHFSLRDMRGAPVVLAFYPADNSAACTAQLCSYQSELAGFEALGAQVWGISRQDATSHESFAARQGLSFPLLADEKGDVVEQYGVNMFGIGTRRSIFIIDADGVLRWKHVALLGVRFQSAARIQEQLRMLDARGDAGAVRDDAAS</sequence>
<evidence type="ECO:0000256" key="11">
    <source>
        <dbReference type="ARBA" id="ARBA00041373"/>
    </source>
</evidence>
<dbReference type="GO" id="GO:0005737">
    <property type="term" value="C:cytoplasm"/>
    <property type="evidence" value="ECO:0007669"/>
    <property type="project" value="TreeGrafter"/>
</dbReference>
<keyword evidence="5" id="KW-0049">Antioxidant</keyword>
<comment type="similarity">
    <text evidence="10">Belongs to the peroxiredoxin family. BCP/PrxQ subfamily.</text>
</comment>
<dbReference type="InterPro" id="IPR050924">
    <property type="entry name" value="Peroxiredoxin_BCP/PrxQ"/>
</dbReference>
<dbReference type="Proteomes" id="UP000218965">
    <property type="component" value="Chromosome"/>
</dbReference>
<evidence type="ECO:0000256" key="5">
    <source>
        <dbReference type="ARBA" id="ARBA00022862"/>
    </source>
</evidence>
<keyword evidence="8" id="KW-0676">Redox-active center</keyword>
<feature type="domain" description="Thioredoxin" evidence="14">
    <location>
        <begin position="4"/>
        <end position="162"/>
    </location>
</feature>
<organism evidence="15 16">
    <name type="scientific">Microcella alkaliphila</name>
    <dbReference type="NCBI Taxonomy" id="279828"/>
    <lineage>
        <taxon>Bacteria</taxon>
        <taxon>Bacillati</taxon>
        <taxon>Actinomycetota</taxon>
        <taxon>Actinomycetes</taxon>
        <taxon>Micrococcales</taxon>
        <taxon>Microbacteriaceae</taxon>
        <taxon>Microcella</taxon>
    </lineage>
</organism>
<dbReference type="PIRSF" id="PIRSF000239">
    <property type="entry name" value="AHPC"/>
    <property type="match status" value="1"/>
</dbReference>
<dbReference type="KEGG" id="malk:MalAC0309_0912"/>
<dbReference type="OrthoDB" id="9812811at2"/>
<evidence type="ECO:0000256" key="6">
    <source>
        <dbReference type="ARBA" id="ARBA00023002"/>
    </source>
</evidence>
<dbReference type="PROSITE" id="PS51352">
    <property type="entry name" value="THIOREDOXIN_2"/>
    <property type="match status" value="1"/>
</dbReference>
<accession>A0A0U5CEX0</accession>
<keyword evidence="7" id="KW-1015">Disulfide bond</keyword>
<dbReference type="EMBL" id="AP017315">
    <property type="protein sequence ID" value="BAU31778.1"/>
    <property type="molecule type" value="Genomic_DNA"/>
</dbReference>
<evidence type="ECO:0000313" key="16">
    <source>
        <dbReference type="Proteomes" id="UP000218965"/>
    </source>
</evidence>
<dbReference type="Gene3D" id="3.40.30.10">
    <property type="entry name" value="Glutaredoxin"/>
    <property type="match status" value="1"/>
</dbReference>
<evidence type="ECO:0000256" key="3">
    <source>
        <dbReference type="ARBA" id="ARBA00013017"/>
    </source>
</evidence>
<dbReference type="InterPro" id="IPR000866">
    <property type="entry name" value="AhpC/TSA"/>
</dbReference>
<reference evidence="16" key="1">
    <citation type="submission" date="2015-12" db="EMBL/GenBank/DDBJ databases">
        <authorList>
            <person name="Shamseldin A."/>
            <person name="Moawad H."/>
            <person name="Abd El-Rahim W.M."/>
            <person name="Sadowsky M.J."/>
        </authorList>
    </citation>
    <scope>NUCLEOTIDE SEQUENCE [LARGE SCALE GENOMIC DNA]</scope>
    <source>
        <strain evidence="16">JAM AC0309</strain>
    </source>
</reference>
<evidence type="ECO:0000256" key="7">
    <source>
        <dbReference type="ARBA" id="ARBA00023157"/>
    </source>
</evidence>
<dbReference type="SUPFAM" id="SSF52833">
    <property type="entry name" value="Thioredoxin-like"/>
    <property type="match status" value="1"/>
</dbReference>
<keyword evidence="6" id="KW-0560">Oxidoreductase</keyword>
<name>A0A0U5CEX0_9MICO</name>
<protein>
    <recommendedName>
        <fullName evidence="3">thioredoxin-dependent peroxiredoxin</fullName>
        <ecNumber evidence="3">1.11.1.24</ecNumber>
    </recommendedName>
    <alternativeName>
        <fullName evidence="11">Bacterioferritin comigratory protein</fullName>
    </alternativeName>
    <alternativeName>
        <fullName evidence="9">Thioredoxin peroxidase</fullName>
    </alternativeName>
</protein>
<dbReference type="InterPro" id="IPR024706">
    <property type="entry name" value="Peroxiredoxin_AhpC-typ"/>
</dbReference>
<gene>
    <name evidence="15" type="ORF">MalAC0309_0912</name>
</gene>
<dbReference type="InterPro" id="IPR013766">
    <property type="entry name" value="Thioredoxin_domain"/>
</dbReference>
<comment type="catalytic activity">
    <reaction evidence="12">
        <text>a hydroperoxide + [thioredoxin]-dithiol = an alcohol + [thioredoxin]-disulfide + H2O</text>
        <dbReference type="Rhea" id="RHEA:62620"/>
        <dbReference type="Rhea" id="RHEA-COMP:10698"/>
        <dbReference type="Rhea" id="RHEA-COMP:10700"/>
        <dbReference type="ChEBI" id="CHEBI:15377"/>
        <dbReference type="ChEBI" id="CHEBI:29950"/>
        <dbReference type="ChEBI" id="CHEBI:30879"/>
        <dbReference type="ChEBI" id="CHEBI:35924"/>
        <dbReference type="ChEBI" id="CHEBI:50058"/>
        <dbReference type="EC" id="1.11.1.24"/>
    </reaction>
</comment>
<dbReference type="EC" id="1.11.1.24" evidence="3"/>
<evidence type="ECO:0000256" key="10">
    <source>
        <dbReference type="ARBA" id="ARBA00038489"/>
    </source>
</evidence>
<keyword evidence="4" id="KW-0575">Peroxidase</keyword>
<proteinExistence type="inferred from homology"/>
<dbReference type="GO" id="GO:0034599">
    <property type="term" value="P:cellular response to oxidative stress"/>
    <property type="evidence" value="ECO:0007669"/>
    <property type="project" value="TreeGrafter"/>
</dbReference>
<dbReference type="InterPro" id="IPR036249">
    <property type="entry name" value="Thioredoxin-like_sf"/>
</dbReference>
<evidence type="ECO:0000256" key="8">
    <source>
        <dbReference type="ARBA" id="ARBA00023284"/>
    </source>
</evidence>
<dbReference type="CDD" id="cd03017">
    <property type="entry name" value="PRX_BCP"/>
    <property type="match status" value="1"/>
</dbReference>
<dbReference type="GO" id="GO:0008379">
    <property type="term" value="F:thioredoxin peroxidase activity"/>
    <property type="evidence" value="ECO:0007669"/>
    <property type="project" value="TreeGrafter"/>
</dbReference>
<evidence type="ECO:0000313" key="15">
    <source>
        <dbReference type="EMBL" id="BAU31778.1"/>
    </source>
</evidence>
<evidence type="ECO:0000256" key="12">
    <source>
        <dbReference type="ARBA" id="ARBA00049091"/>
    </source>
</evidence>
<dbReference type="AlphaFoldDB" id="A0A0U5CEX0"/>
<reference evidence="15 16" key="2">
    <citation type="submission" date="2016-01" db="EMBL/GenBank/DDBJ databases">
        <title>Microcella alkaliphila JAM AC0309 whole genome shotgun sequence.</title>
        <authorList>
            <person name="Kurata A."/>
            <person name="Hirose Y."/>
            <person name="Kishimoto N."/>
            <person name="Kobayashi T."/>
        </authorList>
    </citation>
    <scope>NUCLEOTIDE SEQUENCE [LARGE SCALE GENOMIC DNA]</scope>
    <source>
        <strain evidence="15 16">JAM AC0309</strain>
    </source>
</reference>
<dbReference type="Pfam" id="PF00578">
    <property type="entry name" value="AhpC-TSA"/>
    <property type="match status" value="1"/>
</dbReference>
<evidence type="ECO:0000256" key="9">
    <source>
        <dbReference type="ARBA" id="ARBA00032824"/>
    </source>
</evidence>
<dbReference type="PANTHER" id="PTHR42801:SF4">
    <property type="entry name" value="AHPC_TSA FAMILY PROTEIN"/>
    <property type="match status" value="1"/>
</dbReference>
<evidence type="ECO:0000256" key="4">
    <source>
        <dbReference type="ARBA" id="ARBA00022559"/>
    </source>
</evidence>
<feature type="active site" description="Cysteine sulfenic acid (-SOH) intermediate; for peroxidase activity" evidence="13">
    <location>
        <position position="53"/>
    </location>
</feature>
<dbReference type="PANTHER" id="PTHR42801">
    <property type="entry name" value="THIOREDOXIN-DEPENDENT PEROXIDE REDUCTASE"/>
    <property type="match status" value="1"/>
</dbReference>
<evidence type="ECO:0000259" key="14">
    <source>
        <dbReference type="PROSITE" id="PS51352"/>
    </source>
</evidence>
<dbReference type="RefSeq" id="WP_096423351.1">
    <property type="nucleotide sequence ID" value="NZ_AP017315.1"/>
</dbReference>
<comment type="function">
    <text evidence="1">Thiol-specific peroxidase that catalyzes the reduction of hydrogen peroxide and organic hydroperoxides to water and alcohols, respectively. Plays a role in cell protection against oxidative stress by detoxifying peroxides and as sensor of hydrogen peroxide-mediated signaling events.</text>
</comment>
<evidence type="ECO:0000256" key="2">
    <source>
        <dbReference type="ARBA" id="ARBA00011245"/>
    </source>
</evidence>
<evidence type="ECO:0000256" key="1">
    <source>
        <dbReference type="ARBA" id="ARBA00003330"/>
    </source>
</evidence>